<keyword evidence="8" id="KW-1185">Reference proteome</keyword>
<gene>
    <name evidence="7" type="ORF">FVE67_04840</name>
</gene>
<keyword evidence="6" id="KW-0460">Magnesium</keyword>
<evidence type="ECO:0000256" key="5">
    <source>
        <dbReference type="ARBA" id="ARBA00023002"/>
    </source>
</evidence>
<keyword evidence="4 6" id="KW-0479">Metal-binding</keyword>
<comment type="cofactor">
    <cofactor evidence="6">
        <name>Fe cation</name>
        <dbReference type="ChEBI" id="CHEBI:24875"/>
    </cofactor>
</comment>
<keyword evidence="5" id="KW-0560">Oxidoreductase</keyword>
<dbReference type="Pfam" id="PF00374">
    <property type="entry name" value="NiFeSe_Hases"/>
    <property type="match status" value="2"/>
</dbReference>
<name>A0A6H1WSR2_9BACT</name>
<dbReference type="EMBL" id="CP042909">
    <property type="protein sequence ID" value="QJA06166.1"/>
    <property type="molecule type" value="Genomic_DNA"/>
</dbReference>
<dbReference type="PANTHER" id="PTHR43600">
    <property type="entry name" value="COENZYME F420 HYDROGENASE, SUBUNIT ALPHA"/>
    <property type="match status" value="1"/>
</dbReference>
<evidence type="ECO:0000256" key="6">
    <source>
        <dbReference type="PIRSR" id="PIRSR601501-1"/>
    </source>
</evidence>
<organism evidence="7 8">
    <name type="scientific">Thermosulfurimonas marina</name>
    <dbReference type="NCBI Taxonomy" id="2047767"/>
    <lineage>
        <taxon>Bacteria</taxon>
        <taxon>Pseudomonadati</taxon>
        <taxon>Thermodesulfobacteriota</taxon>
        <taxon>Thermodesulfobacteria</taxon>
        <taxon>Thermodesulfobacteriales</taxon>
        <taxon>Thermodesulfobacteriaceae</taxon>
        <taxon>Thermosulfurimonas</taxon>
    </lineage>
</organism>
<dbReference type="RefSeq" id="WP_168719514.1">
    <property type="nucleotide sequence ID" value="NZ_CP042909.1"/>
</dbReference>
<evidence type="ECO:0008006" key="9">
    <source>
        <dbReference type="Google" id="ProtNLM"/>
    </source>
</evidence>
<keyword evidence="3 6" id="KW-0533">Nickel</keyword>
<comment type="cofactor">
    <cofactor evidence="1 6">
        <name>Ni(2+)</name>
        <dbReference type="ChEBI" id="CHEBI:49786"/>
    </cofactor>
</comment>
<proteinExistence type="inferred from homology"/>
<dbReference type="PANTHER" id="PTHR43600:SF2">
    <property type="entry name" value="F420-NON-REDUCING HYDROGENASE VHU SUBUNIT A"/>
    <property type="match status" value="1"/>
</dbReference>
<feature type="binding site" evidence="6">
    <location>
        <position position="64"/>
    </location>
    <ligand>
        <name>Fe cation</name>
        <dbReference type="ChEBI" id="CHEBI:24875"/>
    </ligand>
</feature>
<dbReference type="AlphaFoldDB" id="A0A6H1WSR2"/>
<evidence type="ECO:0000256" key="3">
    <source>
        <dbReference type="ARBA" id="ARBA00022596"/>
    </source>
</evidence>
<dbReference type="GO" id="GO:0016491">
    <property type="term" value="F:oxidoreductase activity"/>
    <property type="evidence" value="ECO:0007669"/>
    <property type="project" value="UniProtKB-KW"/>
</dbReference>
<dbReference type="Proteomes" id="UP000501253">
    <property type="component" value="Chromosome"/>
</dbReference>
<evidence type="ECO:0000256" key="2">
    <source>
        <dbReference type="ARBA" id="ARBA00009292"/>
    </source>
</evidence>
<keyword evidence="6" id="KW-0408">Iron</keyword>
<evidence type="ECO:0000256" key="1">
    <source>
        <dbReference type="ARBA" id="ARBA00001967"/>
    </source>
</evidence>
<dbReference type="KEGG" id="tmai:FVE67_04840"/>
<dbReference type="GO" id="GO:0016151">
    <property type="term" value="F:nickel cation binding"/>
    <property type="evidence" value="ECO:0007669"/>
    <property type="project" value="InterPro"/>
</dbReference>
<dbReference type="InterPro" id="IPR001501">
    <property type="entry name" value="Ni-dep_hyd_lsu"/>
</dbReference>
<feature type="binding site" evidence="6">
    <location>
        <position position="64"/>
    </location>
    <ligand>
        <name>Ni(2+)</name>
        <dbReference type="ChEBI" id="CHEBI:49786"/>
    </ligand>
</feature>
<comment type="similarity">
    <text evidence="2">Belongs to the [NiFe]/[NiFeSe] hydrogenase large subunit family.</text>
</comment>
<feature type="binding site" evidence="6">
    <location>
        <position position="371"/>
    </location>
    <ligand>
        <name>Mg(2+)</name>
        <dbReference type="ChEBI" id="CHEBI:18420"/>
    </ligand>
</feature>
<feature type="binding site" evidence="6">
    <location>
        <position position="415"/>
    </location>
    <ligand>
        <name>Ni(2+)</name>
        <dbReference type="ChEBI" id="CHEBI:49786"/>
    </ligand>
</feature>
<reference evidence="7 8" key="1">
    <citation type="submission" date="2019-08" db="EMBL/GenBank/DDBJ databases">
        <title>Complete genome sequence of Thermosulfurimonas marina SU872T, an anaerobic thermophilic chemolithoautotrophic bacterium isolated from a shallow marine hydrothermal vent.</title>
        <authorList>
            <person name="Allioux M."/>
            <person name="Jebbar M."/>
            <person name="Slobodkina G."/>
            <person name="Slobodkin A."/>
            <person name="Moalic Y."/>
            <person name="Frolova A."/>
            <person name="Shao Z."/>
            <person name="Alain K."/>
        </authorList>
    </citation>
    <scope>NUCLEOTIDE SEQUENCE [LARGE SCALE GENOMIC DNA]</scope>
    <source>
        <strain evidence="7 8">SU872</strain>
    </source>
</reference>
<evidence type="ECO:0000313" key="8">
    <source>
        <dbReference type="Proteomes" id="UP000501253"/>
    </source>
</evidence>
<feature type="binding site" evidence="6">
    <location>
        <position position="61"/>
    </location>
    <ligand>
        <name>Ni(2+)</name>
        <dbReference type="ChEBI" id="CHEBI:49786"/>
    </ligand>
</feature>
<evidence type="ECO:0000256" key="4">
    <source>
        <dbReference type="ARBA" id="ARBA00022723"/>
    </source>
</evidence>
<dbReference type="InterPro" id="IPR029014">
    <property type="entry name" value="NiFe-Hase_large"/>
</dbReference>
<protein>
    <recommendedName>
        <fullName evidence="9">Ni/Fe hydrogenase subunit alpha</fullName>
    </recommendedName>
</protein>
<feature type="binding site" evidence="6">
    <location>
        <position position="421"/>
    </location>
    <ligand>
        <name>Mg(2+)</name>
        <dbReference type="ChEBI" id="CHEBI:18420"/>
    </ligand>
</feature>
<feature type="binding site" evidence="6">
    <location>
        <position position="42"/>
    </location>
    <ligand>
        <name>Mg(2+)</name>
        <dbReference type="ChEBI" id="CHEBI:18420"/>
    </ligand>
</feature>
<feature type="binding site" evidence="6">
    <location>
        <position position="418"/>
    </location>
    <ligand>
        <name>Fe cation</name>
        <dbReference type="ChEBI" id="CHEBI:24875"/>
    </ligand>
</feature>
<sequence length="441" mass="50074">MPRIKIEHLARIEGSAGLEVVLDPSGRVQEVILKSEIFRGFERFVRGRPALEMPFIAGRICGICAEAHTLASLQALDEIFSTRPSANVVRIRKIYFLSGFLRDHLTVVSLFGAPDFGGERKSSTALSFLKESGRLRPFLRLREKLNRTLELISGRSFQGVGGLPGDWARALSKEEVQEIRRLAERIRKETRDYALSLVREFSLGETLPPRPLLALEGGFTEGPLALFFPGGRKRKFKDYRKVLREEEPQTDGLRPTHLFSGEAYLVGPLARFFLWPPPEGGPEDLQARLRECLEQQEGRPVELPHLLRIYECLLAARELEKTAQALKPHRPSAEEKRPQKAEGLGLVEAPRGLLVHHYRVDEKGYLQQVNILTPTAQNVKALKKDLEKSLEGFKPKNFQKLAEQAEKVVRSYDPCIPCMLHIMIPHNRIRLFSLTLLNRTF</sequence>
<evidence type="ECO:0000313" key="7">
    <source>
        <dbReference type="EMBL" id="QJA06166.1"/>
    </source>
</evidence>
<accession>A0A6H1WSR2</accession>
<dbReference type="Gene3D" id="1.10.645.10">
    <property type="entry name" value="Cytochrome-c3 Hydrogenase, chain B"/>
    <property type="match status" value="1"/>
</dbReference>
<dbReference type="SUPFAM" id="SSF56762">
    <property type="entry name" value="HydB/Nqo4-like"/>
    <property type="match status" value="1"/>
</dbReference>